<dbReference type="AlphaFoldDB" id="A0AAN8W3R5"/>
<evidence type="ECO:0000313" key="3">
    <source>
        <dbReference type="Proteomes" id="UP001370490"/>
    </source>
</evidence>
<comment type="caution">
    <text evidence="2">The sequence shown here is derived from an EMBL/GenBank/DDBJ whole genome shotgun (WGS) entry which is preliminary data.</text>
</comment>
<dbReference type="Gene3D" id="3.30.420.10">
    <property type="entry name" value="Ribonuclease H-like superfamily/Ribonuclease H"/>
    <property type="match status" value="1"/>
</dbReference>
<accession>A0AAN8W3R5</accession>
<reference evidence="2 3" key="1">
    <citation type="submission" date="2023-12" db="EMBL/GenBank/DDBJ databases">
        <title>A high-quality genome assembly for Dillenia turbinata (Dilleniales).</title>
        <authorList>
            <person name="Chanderbali A."/>
        </authorList>
    </citation>
    <scope>NUCLEOTIDE SEQUENCE [LARGE SCALE GENOMIC DNA]</scope>
    <source>
        <strain evidence="2">LSX21</strain>
        <tissue evidence="2">Leaf</tissue>
    </source>
</reference>
<proteinExistence type="predicted"/>
<protein>
    <submittedName>
        <fullName evidence="2">Ribonuclease H domain</fullName>
    </submittedName>
</protein>
<dbReference type="InterPro" id="IPR012337">
    <property type="entry name" value="RNaseH-like_sf"/>
</dbReference>
<dbReference type="EMBL" id="JBAMMX010000002">
    <property type="protein sequence ID" value="KAK6945609.1"/>
    <property type="molecule type" value="Genomic_DNA"/>
</dbReference>
<dbReference type="InterPro" id="IPR044730">
    <property type="entry name" value="RNase_H-like_dom_plant"/>
</dbReference>
<dbReference type="InterPro" id="IPR053151">
    <property type="entry name" value="RNase_H-like"/>
</dbReference>
<evidence type="ECO:0000313" key="2">
    <source>
        <dbReference type="EMBL" id="KAK6945609.1"/>
    </source>
</evidence>
<dbReference type="CDD" id="cd06222">
    <property type="entry name" value="RNase_H_like"/>
    <property type="match status" value="1"/>
</dbReference>
<gene>
    <name evidence="2" type="ORF">RJ641_013153</name>
</gene>
<name>A0AAN8W3R5_9MAGN</name>
<dbReference type="InterPro" id="IPR002156">
    <property type="entry name" value="RNaseH_domain"/>
</dbReference>
<dbReference type="PANTHER" id="PTHR47723:SF20">
    <property type="entry name" value="RNASE H TYPE-1 DOMAIN-CONTAINING PROTEIN"/>
    <property type="match status" value="1"/>
</dbReference>
<dbReference type="GO" id="GO:0004523">
    <property type="term" value="F:RNA-DNA hybrid ribonuclease activity"/>
    <property type="evidence" value="ECO:0007669"/>
    <property type="project" value="InterPro"/>
</dbReference>
<organism evidence="2 3">
    <name type="scientific">Dillenia turbinata</name>
    <dbReference type="NCBI Taxonomy" id="194707"/>
    <lineage>
        <taxon>Eukaryota</taxon>
        <taxon>Viridiplantae</taxon>
        <taxon>Streptophyta</taxon>
        <taxon>Embryophyta</taxon>
        <taxon>Tracheophyta</taxon>
        <taxon>Spermatophyta</taxon>
        <taxon>Magnoliopsida</taxon>
        <taxon>eudicotyledons</taxon>
        <taxon>Gunneridae</taxon>
        <taxon>Pentapetalae</taxon>
        <taxon>Dilleniales</taxon>
        <taxon>Dilleniaceae</taxon>
        <taxon>Dillenia</taxon>
    </lineage>
</organism>
<sequence length="121" mass="13741">MRSNQASVGGIFRNSYEDLVHGFWINIGIASTNLAELWSLREGLAIARKRDLKNIEVETNSLFLVNAINKGLDVYHPLEYIVQECRSYMKSLNVSLTELGELVRMDKEGVERTRLTGSRPI</sequence>
<keyword evidence="3" id="KW-1185">Reference proteome</keyword>
<dbReference type="InterPro" id="IPR036397">
    <property type="entry name" value="RNaseH_sf"/>
</dbReference>
<dbReference type="Pfam" id="PF13456">
    <property type="entry name" value="RVT_3"/>
    <property type="match status" value="1"/>
</dbReference>
<dbReference type="SUPFAM" id="SSF53098">
    <property type="entry name" value="Ribonuclease H-like"/>
    <property type="match status" value="1"/>
</dbReference>
<evidence type="ECO:0000259" key="1">
    <source>
        <dbReference type="Pfam" id="PF13456"/>
    </source>
</evidence>
<dbReference type="PANTHER" id="PTHR47723">
    <property type="entry name" value="OS05G0353850 PROTEIN"/>
    <property type="match status" value="1"/>
</dbReference>
<feature type="domain" description="RNase H type-1" evidence="1">
    <location>
        <begin position="2"/>
        <end position="95"/>
    </location>
</feature>
<dbReference type="Proteomes" id="UP001370490">
    <property type="component" value="Unassembled WGS sequence"/>
</dbReference>
<dbReference type="GO" id="GO:0003676">
    <property type="term" value="F:nucleic acid binding"/>
    <property type="evidence" value="ECO:0007669"/>
    <property type="project" value="InterPro"/>
</dbReference>